<evidence type="ECO:0000313" key="2">
    <source>
        <dbReference type="Proteomes" id="UP000229893"/>
    </source>
</evidence>
<name>A0A2H0N8E1_9BACT</name>
<dbReference type="AlphaFoldDB" id="A0A2H0N8E1"/>
<dbReference type="Proteomes" id="UP000229893">
    <property type="component" value="Unassembled WGS sequence"/>
</dbReference>
<accession>A0A2H0N8E1</accession>
<protein>
    <submittedName>
        <fullName evidence="1">Asp-tRNA(Asn)/Glu-tRNA(Gln) amidotransferase GatCAB subunit C</fullName>
    </submittedName>
</protein>
<evidence type="ECO:0000313" key="1">
    <source>
        <dbReference type="EMBL" id="PIR05171.1"/>
    </source>
</evidence>
<dbReference type="GO" id="GO:0006450">
    <property type="term" value="P:regulation of translational fidelity"/>
    <property type="evidence" value="ECO:0007669"/>
    <property type="project" value="InterPro"/>
</dbReference>
<organism evidence="1 2">
    <name type="scientific">Candidatus Liptonbacteria bacterium CG11_big_fil_rev_8_21_14_0_20_35_14</name>
    <dbReference type="NCBI Taxonomy" id="1974634"/>
    <lineage>
        <taxon>Bacteria</taxon>
        <taxon>Candidatus Liptoniibacteriota</taxon>
    </lineage>
</organism>
<dbReference type="Pfam" id="PF02686">
    <property type="entry name" value="GatC"/>
    <property type="match status" value="1"/>
</dbReference>
<dbReference type="NCBIfam" id="TIGR00135">
    <property type="entry name" value="gatC"/>
    <property type="match status" value="1"/>
</dbReference>
<gene>
    <name evidence="1" type="primary">gatC</name>
    <name evidence="1" type="ORF">COV57_00450</name>
</gene>
<dbReference type="GO" id="GO:0016740">
    <property type="term" value="F:transferase activity"/>
    <property type="evidence" value="ECO:0007669"/>
    <property type="project" value="UniProtKB-KW"/>
</dbReference>
<comment type="caution">
    <text evidence="1">The sequence shown here is derived from an EMBL/GenBank/DDBJ whole genome shotgun (WGS) entry which is preliminary data.</text>
</comment>
<keyword evidence="1" id="KW-0808">Transferase</keyword>
<dbReference type="Gene3D" id="1.10.20.60">
    <property type="entry name" value="Glu-tRNAGln amidotransferase C subunit, N-terminal domain"/>
    <property type="match status" value="1"/>
</dbReference>
<reference evidence="1 2" key="1">
    <citation type="submission" date="2017-09" db="EMBL/GenBank/DDBJ databases">
        <title>Depth-based differentiation of microbial function through sediment-hosted aquifers and enrichment of novel symbionts in the deep terrestrial subsurface.</title>
        <authorList>
            <person name="Probst A.J."/>
            <person name="Ladd B."/>
            <person name="Jarett J.K."/>
            <person name="Geller-Mcgrath D.E."/>
            <person name="Sieber C.M."/>
            <person name="Emerson J.B."/>
            <person name="Anantharaman K."/>
            <person name="Thomas B.C."/>
            <person name="Malmstrom R."/>
            <person name="Stieglmeier M."/>
            <person name="Klingl A."/>
            <person name="Woyke T."/>
            <person name="Ryan C.M."/>
            <person name="Banfield J.F."/>
        </authorList>
    </citation>
    <scope>NUCLEOTIDE SEQUENCE [LARGE SCALE GENOMIC DNA]</scope>
    <source>
        <strain evidence="1">CG11_big_fil_rev_8_21_14_0_20_35_14</strain>
    </source>
</reference>
<dbReference type="InterPro" id="IPR036113">
    <property type="entry name" value="Asp/Glu-ADT_sf_sub_c"/>
</dbReference>
<proteinExistence type="predicted"/>
<sequence>MRIEKEEIKHLAELSKIELSDQEMDSLQKDVEEIVQFFDTLSKAPVSDVQISNFNNLNEAVFDHDRVDRGTKKEWEHFSEKEGRFLKIPKVF</sequence>
<dbReference type="SUPFAM" id="SSF141000">
    <property type="entry name" value="Glu-tRNAGln amidotransferase C subunit"/>
    <property type="match status" value="1"/>
</dbReference>
<dbReference type="InterPro" id="IPR003837">
    <property type="entry name" value="GatC"/>
</dbReference>
<dbReference type="EMBL" id="PCWO01000006">
    <property type="protein sequence ID" value="PIR05171.1"/>
    <property type="molecule type" value="Genomic_DNA"/>
</dbReference>